<proteinExistence type="predicted"/>
<keyword evidence="4 7" id="KW-1133">Transmembrane helix</keyword>
<feature type="transmembrane region" description="Helical" evidence="7">
    <location>
        <begin position="304"/>
        <end position="323"/>
    </location>
</feature>
<comment type="subcellular location">
    <subcellularLocation>
        <location evidence="1">Membrane</location>
        <topology evidence="1">Multi-pass membrane protein</topology>
    </subcellularLocation>
</comment>
<feature type="transmembrane region" description="Helical" evidence="7">
    <location>
        <begin position="335"/>
        <end position="354"/>
    </location>
</feature>
<keyword evidence="2" id="KW-0813">Transport</keyword>
<dbReference type="InterPro" id="IPR011701">
    <property type="entry name" value="MFS"/>
</dbReference>
<evidence type="ECO:0000256" key="2">
    <source>
        <dbReference type="ARBA" id="ARBA00022448"/>
    </source>
</evidence>
<feature type="transmembrane region" description="Helical" evidence="7">
    <location>
        <begin position="105"/>
        <end position="127"/>
    </location>
</feature>
<evidence type="ECO:0000256" key="6">
    <source>
        <dbReference type="SAM" id="MobiDB-lite"/>
    </source>
</evidence>
<dbReference type="PANTHER" id="PTHR43791">
    <property type="entry name" value="PERMEASE-RELATED"/>
    <property type="match status" value="1"/>
</dbReference>
<evidence type="ECO:0000256" key="1">
    <source>
        <dbReference type="ARBA" id="ARBA00004141"/>
    </source>
</evidence>
<dbReference type="EMBL" id="JAGPNK010000002">
    <property type="protein sequence ID" value="KAH7325886.1"/>
    <property type="molecule type" value="Genomic_DNA"/>
</dbReference>
<evidence type="ECO:0000256" key="7">
    <source>
        <dbReference type="SAM" id="Phobius"/>
    </source>
</evidence>
<dbReference type="InterPro" id="IPR020846">
    <property type="entry name" value="MFS_dom"/>
</dbReference>
<keyword evidence="3 7" id="KW-0812">Transmembrane</keyword>
<protein>
    <submittedName>
        <fullName evidence="9">Pantothenate transporter liz1</fullName>
    </submittedName>
</protein>
<feature type="compositionally biased region" description="Polar residues" evidence="6">
    <location>
        <begin position="1"/>
        <end position="11"/>
    </location>
</feature>
<reference evidence="9" key="1">
    <citation type="journal article" date="2021" name="Nat. Commun.">
        <title>Genetic determinants of endophytism in the Arabidopsis root mycobiome.</title>
        <authorList>
            <person name="Mesny F."/>
            <person name="Miyauchi S."/>
            <person name="Thiergart T."/>
            <person name="Pickel B."/>
            <person name="Atanasova L."/>
            <person name="Karlsson M."/>
            <person name="Huettel B."/>
            <person name="Barry K.W."/>
            <person name="Haridas S."/>
            <person name="Chen C."/>
            <person name="Bauer D."/>
            <person name="Andreopoulos W."/>
            <person name="Pangilinan J."/>
            <person name="LaButti K."/>
            <person name="Riley R."/>
            <person name="Lipzen A."/>
            <person name="Clum A."/>
            <person name="Drula E."/>
            <person name="Henrissat B."/>
            <person name="Kohler A."/>
            <person name="Grigoriev I.V."/>
            <person name="Martin F.M."/>
            <person name="Hacquard S."/>
        </authorList>
    </citation>
    <scope>NUCLEOTIDE SEQUENCE</scope>
    <source>
        <strain evidence="9">MPI-CAGE-CH-0235</strain>
    </source>
</reference>
<evidence type="ECO:0000256" key="5">
    <source>
        <dbReference type="ARBA" id="ARBA00023136"/>
    </source>
</evidence>
<dbReference type="OrthoDB" id="2250022at2759"/>
<dbReference type="GO" id="GO:0016020">
    <property type="term" value="C:membrane"/>
    <property type="evidence" value="ECO:0007669"/>
    <property type="project" value="UniProtKB-SubCell"/>
</dbReference>
<comment type="caution">
    <text evidence="9">The sequence shown here is derived from an EMBL/GenBank/DDBJ whole genome shotgun (WGS) entry which is preliminary data.</text>
</comment>
<dbReference type="Gene3D" id="1.20.1250.20">
    <property type="entry name" value="MFS general substrate transporter like domains"/>
    <property type="match status" value="2"/>
</dbReference>
<gene>
    <name evidence="9" type="ORF">B0I35DRAFT_120742</name>
</gene>
<evidence type="ECO:0000313" key="9">
    <source>
        <dbReference type="EMBL" id="KAH7325886.1"/>
    </source>
</evidence>
<name>A0A8K0SY48_9HYPO</name>
<feature type="region of interest" description="Disordered" evidence="6">
    <location>
        <begin position="1"/>
        <end position="24"/>
    </location>
</feature>
<evidence type="ECO:0000256" key="4">
    <source>
        <dbReference type="ARBA" id="ARBA00022989"/>
    </source>
</evidence>
<keyword evidence="10" id="KW-1185">Reference proteome</keyword>
<evidence type="ECO:0000313" key="10">
    <source>
        <dbReference type="Proteomes" id="UP000813444"/>
    </source>
</evidence>
<dbReference type="AlphaFoldDB" id="A0A8K0SY48"/>
<feature type="transmembrane region" description="Helical" evidence="7">
    <location>
        <begin position="228"/>
        <end position="251"/>
    </location>
</feature>
<dbReference type="PROSITE" id="PS50850">
    <property type="entry name" value="MFS"/>
    <property type="match status" value="1"/>
</dbReference>
<dbReference type="PANTHER" id="PTHR43791:SF92">
    <property type="entry name" value="AGL026WP"/>
    <property type="match status" value="1"/>
</dbReference>
<evidence type="ECO:0000256" key="3">
    <source>
        <dbReference type="ARBA" id="ARBA00022692"/>
    </source>
</evidence>
<dbReference type="GO" id="GO:0022857">
    <property type="term" value="F:transmembrane transporter activity"/>
    <property type="evidence" value="ECO:0007669"/>
    <property type="project" value="InterPro"/>
</dbReference>
<dbReference type="Pfam" id="PF07690">
    <property type="entry name" value="MFS_1"/>
    <property type="match status" value="1"/>
</dbReference>
<dbReference type="SUPFAM" id="SSF103473">
    <property type="entry name" value="MFS general substrate transporter"/>
    <property type="match status" value="1"/>
</dbReference>
<dbReference type="Proteomes" id="UP000813444">
    <property type="component" value="Unassembled WGS sequence"/>
</dbReference>
<accession>A0A8K0SY48</accession>
<feature type="transmembrane region" description="Helical" evidence="7">
    <location>
        <begin position="196"/>
        <end position="216"/>
    </location>
</feature>
<keyword evidence="5 7" id="KW-0472">Membrane</keyword>
<feature type="transmembrane region" description="Helical" evidence="7">
    <location>
        <begin position="393"/>
        <end position="414"/>
    </location>
</feature>
<dbReference type="FunFam" id="1.20.1250.20:FF:000057">
    <property type="entry name" value="MFS general substrate transporter"/>
    <property type="match status" value="1"/>
</dbReference>
<feature type="transmembrane region" description="Helical" evidence="7">
    <location>
        <begin position="134"/>
        <end position="153"/>
    </location>
</feature>
<dbReference type="InterPro" id="IPR036259">
    <property type="entry name" value="MFS_trans_sf"/>
</dbReference>
<sequence>MSAEKTTTTTVEDPKAKDEEVGPVVAEAEAPAAKRDFAPPEIIRNWTPEERQLKEKQLVRKIDLRLLPMIILMYILNYIDRNNIAAARLGGIEEDLNLDAEGTQFSTAVSILFVGYILMQVPSNLLLNKMGKPALYLPTTMIVWGVISTATAACQSFGGLVAARFWLGFVEAAYFPGCLYYLSCWYTRNELALRTTYLYTGSLISGAFSGLISAGITANMDGTRGLRAWRWLFIIEGAITIVIAIGAYFVLPNFPRTTTWLTEEETALAAWRVEEDIGQDDWTNSAEQSLWHGFKLALEDVKTWVLLVLLFGNVSAGSVTNFFPTVVATLNYSRVVTLLLTTPPYVLAVITALLNSWHADRTGERFFHVTGPLVIAMVAFIISASTTNVPARYVAIVLIVPGVYSGFTTALAWISNTLPRPPAKRAAALAFINAIANGSSIYTSYLYPASAAPGYTAAWIHNCLLAALSISAAVVLRIMLVRLNKKLDKGEPVPGAVNAAPGEAVERGFRFRV</sequence>
<feature type="transmembrane region" description="Helical" evidence="7">
    <location>
        <begin position="459"/>
        <end position="480"/>
    </location>
</feature>
<evidence type="ECO:0000259" key="8">
    <source>
        <dbReference type="PROSITE" id="PS50850"/>
    </source>
</evidence>
<dbReference type="FunFam" id="1.20.1250.20:FF:000013">
    <property type="entry name" value="MFS general substrate transporter"/>
    <property type="match status" value="1"/>
</dbReference>
<feature type="transmembrane region" description="Helical" evidence="7">
    <location>
        <begin position="165"/>
        <end position="184"/>
    </location>
</feature>
<feature type="domain" description="Major facilitator superfamily (MFS) profile" evidence="8">
    <location>
        <begin position="66"/>
        <end position="485"/>
    </location>
</feature>
<organism evidence="9 10">
    <name type="scientific">Stachybotrys elegans</name>
    <dbReference type="NCBI Taxonomy" id="80388"/>
    <lineage>
        <taxon>Eukaryota</taxon>
        <taxon>Fungi</taxon>
        <taxon>Dikarya</taxon>
        <taxon>Ascomycota</taxon>
        <taxon>Pezizomycotina</taxon>
        <taxon>Sordariomycetes</taxon>
        <taxon>Hypocreomycetidae</taxon>
        <taxon>Hypocreales</taxon>
        <taxon>Stachybotryaceae</taxon>
        <taxon>Stachybotrys</taxon>
    </lineage>
</organism>
<feature type="transmembrane region" description="Helical" evidence="7">
    <location>
        <begin position="366"/>
        <end position="387"/>
    </location>
</feature>
<feature type="transmembrane region" description="Helical" evidence="7">
    <location>
        <begin position="426"/>
        <end position="447"/>
    </location>
</feature>
<feature type="transmembrane region" description="Helical" evidence="7">
    <location>
        <begin position="62"/>
        <end position="79"/>
    </location>
</feature>